<dbReference type="SUPFAM" id="SSF74853">
    <property type="entry name" value="Lamin A/C globular tail domain"/>
    <property type="match status" value="1"/>
</dbReference>
<evidence type="ECO:0000259" key="3">
    <source>
        <dbReference type="PROSITE" id="PS51841"/>
    </source>
</evidence>
<feature type="transmembrane region" description="Helical" evidence="2">
    <location>
        <begin position="127"/>
        <end position="153"/>
    </location>
</feature>
<dbReference type="InterPro" id="IPR036415">
    <property type="entry name" value="Lamin_tail_dom_sf"/>
</dbReference>
<name>A0A1F8AZU3_9BACT</name>
<dbReference type="Gene3D" id="2.60.40.1260">
    <property type="entry name" value="Lamin Tail domain"/>
    <property type="match status" value="1"/>
</dbReference>
<evidence type="ECO:0000313" key="5">
    <source>
        <dbReference type="Proteomes" id="UP000177501"/>
    </source>
</evidence>
<feature type="region of interest" description="Disordered" evidence="1">
    <location>
        <begin position="323"/>
        <end position="353"/>
    </location>
</feature>
<dbReference type="Proteomes" id="UP000177501">
    <property type="component" value="Unassembled WGS sequence"/>
</dbReference>
<keyword evidence="2" id="KW-1133">Transmembrane helix</keyword>
<evidence type="ECO:0000256" key="1">
    <source>
        <dbReference type="SAM" id="MobiDB-lite"/>
    </source>
</evidence>
<organism evidence="4 5">
    <name type="scientific">Candidatus Woesebacteria bacterium RIFCSPLOWO2_01_FULL_37_19</name>
    <dbReference type="NCBI Taxonomy" id="1802514"/>
    <lineage>
        <taxon>Bacteria</taxon>
        <taxon>Candidatus Woeseibacteriota</taxon>
    </lineage>
</organism>
<dbReference type="AlphaFoldDB" id="A0A1F8AZU3"/>
<evidence type="ECO:0000256" key="2">
    <source>
        <dbReference type="SAM" id="Phobius"/>
    </source>
</evidence>
<gene>
    <name evidence="4" type="ORF">A2955_01805</name>
</gene>
<dbReference type="PROSITE" id="PS51841">
    <property type="entry name" value="LTD"/>
    <property type="match status" value="1"/>
</dbReference>
<feature type="domain" description="LTD" evidence="3">
    <location>
        <begin position="167"/>
        <end position="306"/>
    </location>
</feature>
<dbReference type="EMBL" id="MGHA01000075">
    <property type="protein sequence ID" value="OGM56745.1"/>
    <property type="molecule type" value="Genomic_DNA"/>
</dbReference>
<keyword evidence="2" id="KW-0472">Membrane</keyword>
<protein>
    <recommendedName>
        <fullName evidence="3">LTD domain-containing protein</fullName>
    </recommendedName>
</protein>
<dbReference type="STRING" id="1802514.A2955_01805"/>
<accession>A0A1F8AZU3</accession>
<dbReference type="Pfam" id="PF00932">
    <property type="entry name" value="LTD"/>
    <property type="match status" value="1"/>
</dbReference>
<reference evidence="4 5" key="1">
    <citation type="journal article" date="2016" name="Nat. Commun.">
        <title>Thousands of microbial genomes shed light on interconnected biogeochemical processes in an aquifer system.</title>
        <authorList>
            <person name="Anantharaman K."/>
            <person name="Brown C.T."/>
            <person name="Hug L.A."/>
            <person name="Sharon I."/>
            <person name="Castelle C.J."/>
            <person name="Probst A.J."/>
            <person name="Thomas B.C."/>
            <person name="Singh A."/>
            <person name="Wilkins M.J."/>
            <person name="Karaoz U."/>
            <person name="Brodie E.L."/>
            <person name="Williams K.H."/>
            <person name="Hubbard S.S."/>
            <person name="Banfield J.F."/>
        </authorList>
    </citation>
    <scope>NUCLEOTIDE SEQUENCE [LARGE SCALE GENOMIC DNA]</scope>
</reference>
<sequence length="353" mass="38354">RVMTKYYPDGIEKSPAYFTSGDANEDFDNGSIAHEEIVGKAIVAIPYLGYVANQAKQPYGFLLLVIVPATIIIYEEIKNLLKESFAFIKGIFIGKKKKQKNSDQDHYDNSNQHSKYQRLSLRSDRSIISYVLVAFIPLLGASLVLTGLAISFFSDSETSQSNVLQASEFFCNTSENANLVINEVFYDVDTVHNGQGSENKWEWVELFNPSTSPIDISGWIIEDGNSSDTFPLGITEIPPCGFAVVSNASETELEDQTNDGGQWTIPDVTIFVTLSSFIGNGLANGGDIVILKNAGSTEQDRMSFGTKLDGFTPNCVGSCPSVASGHSLEREPDGSDTGGQGDFFDKTIPSPGS</sequence>
<dbReference type="InterPro" id="IPR001322">
    <property type="entry name" value="Lamin_tail_dom"/>
</dbReference>
<keyword evidence="2" id="KW-0812">Transmembrane</keyword>
<comment type="caution">
    <text evidence="4">The sequence shown here is derived from an EMBL/GenBank/DDBJ whole genome shotgun (WGS) entry which is preliminary data.</text>
</comment>
<evidence type="ECO:0000313" key="4">
    <source>
        <dbReference type="EMBL" id="OGM56745.1"/>
    </source>
</evidence>
<proteinExistence type="predicted"/>
<feature type="non-terminal residue" evidence="4">
    <location>
        <position position="1"/>
    </location>
</feature>